<keyword evidence="1" id="KW-0812">Transmembrane</keyword>
<keyword evidence="1" id="KW-1133">Transmembrane helix</keyword>
<keyword evidence="1" id="KW-0472">Membrane</keyword>
<reference evidence="2" key="1">
    <citation type="submission" date="2014-11" db="EMBL/GenBank/DDBJ databases">
        <authorList>
            <person name="Amaro Gonzalez C."/>
        </authorList>
    </citation>
    <scope>NUCLEOTIDE SEQUENCE</scope>
</reference>
<protein>
    <submittedName>
        <fullName evidence="2">Uncharacterized protein</fullName>
    </submittedName>
</protein>
<evidence type="ECO:0000256" key="1">
    <source>
        <dbReference type="SAM" id="Phobius"/>
    </source>
</evidence>
<sequence length="33" mass="3620">MDLIYMTVYAIFPALISIGVLQSGSLLKVHNVL</sequence>
<proteinExistence type="predicted"/>
<dbReference type="EMBL" id="GBXM01040688">
    <property type="protein sequence ID" value="JAH67889.1"/>
    <property type="molecule type" value="Transcribed_RNA"/>
</dbReference>
<dbReference type="AlphaFoldDB" id="A0A0E9UPU8"/>
<accession>A0A0E9UPU8</accession>
<name>A0A0E9UPU8_ANGAN</name>
<organism evidence="2">
    <name type="scientific">Anguilla anguilla</name>
    <name type="common">European freshwater eel</name>
    <name type="synonym">Muraena anguilla</name>
    <dbReference type="NCBI Taxonomy" id="7936"/>
    <lineage>
        <taxon>Eukaryota</taxon>
        <taxon>Metazoa</taxon>
        <taxon>Chordata</taxon>
        <taxon>Craniata</taxon>
        <taxon>Vertebrata</taxon>
        <taxon>Euteleostomi</taxon>
        <taxon>Actinopterygii</taxon>
        <taxon>Neopterygii</taxon>
        <taxon>Teleostei</taxon>
        <taxon>Anguilliformes</taxon>
        <taxon>Anguillidae</taxon>
        <taxon>Anguilla</taxon>
    </lineage>
</organism>
<feature type="transmembrane region" description="Helical" evidence="1">
    <location>
        <begin position="6"/>
        <end position="27"/>
    </location>
</feature>
<evidence type="ECO:0000313" key="2">
    <source>
        <dbReference type="EMBL" id="JAH67889.1"/>
    </source>
</evidence>
<reference evidence="2" key="2">
    <citation type="journal article" date="2015" name="Fish Shellfish Immunol.">
        <title>Early steps in the European eel (Anguilla anguilla)-Vibrio vulnificus interaction in the gills: Role of the RtxA13 toxin.</title>
        <authorList>
            <person name="Callol A."/>
            <person name="Pajuelo D."/>
            <person name="Ebbesson L."/>
            <person name="Teles M."/>
            <person name="MacKenzie S."/>
            <person name="Amaro C."/>
        </authorList>
    </citation>
    <scope>NUCLEOTIDE SEQUENCE</scope>
</reference>